<evidence type="ECO:0000256" key="1">
    <source>
        <dbReference type="ARBA" id="ARBA00022649"/>
    </source>
</evidence>
<dbReference type="EMBL" id="JBHTIZ010000005">
    <property type="protein sequence ID" value="MFD0983044.1"/>
    <property type="molecule type" value="Genomic_DNA"/>
</dbReference>
<organism evidence="2 3">
    <name type="scientific">Flavobacterium myungsuense</name>
    <dbReference type="NCBI Taxonomy" id="651823"/>
    <lineage>
        <taxon>Bacteria</taxon>
        <taxon>Pseudomonadati</taxon>
        <taxon>Bacteroidota</taxon>
        <taxon>Flavobacteriia</taxon>
        <taxon>Flavobacteriales</taxon>
        <taxon>Flavobacteriaceae</taxon>
        <taxon>Flavobacterium</taxon>
    </lineage>
</organism>
<evidence type="ECO:0000313" key="2">
    <source>
        <dbReference type="EMBL" id="MFD0983044.1"/>
    </source>
</evidence>
<keyword evidence="3" id="KW-1185">Reference proteome</keyword>
<gene>
    <name evidence="2" type="ORF">ACFQ0S_01015</name>
</gene>
<dbReference type="Pfam" id="PF05016">
    <property type="entry name" value="ParE_toxin"/>
    <property type="match status" value="1"/>
</dbReference>
<evidence type="ECO:0000313" key="3">
    <source>
        <dbReference type="Proteomes" id="UP001597051"/>
    </source>
</evidence>
<dbReference type="Gene3D" id="3.30.2310.20">
    <property type="entry name" value="RelE-like"/>
    <property type="match status" value="1"/>
</dbReference>
<accession>A0ABW3IYL1</accession>
<dbReference type="InterPro" id="IPR035093">
    <property type="entry name" value="RelE/ParE_toxin_dom_sf"/>
</dbReference>
<dbReference type="Proteomes" id="UP001597051">
    <property type="component" value="Unassembled WGS sequence"/>
</dbReference>
<reference evidence="3" key="1">
    <citation type="journal article" date="2019" name="Int. J. Syst. Evol. Microbiol.">
        <title>The Global Catalogue of Microorganisms (GCM) 10K type strain sequencing project: providing services to taxonomists for standard genome sequencing and annotation.</title>
        <authorList>
            <consortium name="The Broad Institute Genomics Platform"/>
            <consortium name="The Broad Institute Genome Sequencing Center for Infectious Disease"/>
            <person name="Wu L."/>
            <person name="Ma J."/>
        </authorList>
    </citation>
    <scope>NUCLEOTIDE SEQUENCE [LARGE SCALE GENOMIC DNA]</scope>
    <source>
        <strain evidence="3">CECT 7649</strain>
    </source>
</reference>
<protein>
    <submittedName>
        <fullName evidence="2">Type II toxin-antitoxin system RelE/ParE family toxin</fullName>
    </submittedName>
</protein>
<keyword evidence="1" id="KW-1277">Toxin-antitoxin system</keyword>
<dbReference type="InterPro" id="IPR007712">
    <property type="entry name" value="RelE/ParE_toxin"/>
</dbReference>
<comment type="caution">
    <text evidence="2">The sequence shown here is derived from an EMBL/GenBank/DDBJ whole genome shotgun (WGS) entry which is preliminary data.</text>
</comment>
<sequence>MDYKLTILPLAKIDLQEIASWYEIINKNLGRRFLKSVKDEIEILRIKPLLYQIRYDGTRVALIQTFPYLIHFEIDKKRIVIKAIIHTSRNTKIWKNRKNY</sequence>
<dbReference type="RefSeq" id="WP_379755347.1">
    <property type="nucleotide sequence ID" value="NZ_JBHSYB010000020.1"/>
</dbReference>
<name>A0ABW3IYL1_9FLAO</name>
<proteinExistence type="predicted"/>